<proteinExistence type="predicted"/>
<keyword evidence="2" id="KW-1185">Reference proteome</keyword>
<organism evidence="2 3">
    <name type="scientific">Toxocara canis</name>
    <name type="common">Canine roundworm</name>
    <dbReference type="NCBI Taxonomy" id="6265"/>
    <lineage>
        <taxon>Eukaryota</taxon>
        <taxon>Metazoa</taxon>
        <taxon>Ecdysozoa</taxon>
        <taxon>Nematoda</taxon>
        <taxon>Chromadorea</taxon>
        <taxon>Rhabditida</taxon>
        <taxon>Spirurina</taxon>
        <taxon>Ascaridomorpha</taxon>
        <taxon>Ascaridoidea</taxon>
        <taxon>Toxocaridae</taxon>
        <taxon>Toxocara</taxon>
    </lineage>
</organism>
<reference evidence="1 2" key="2">
    <citation type="submission" date="2018-11" db="EMBL/GenBank/DDBJ databases">
        <authorList>
            <consortium name="Pathogen Informatics"/>
        </authorList>
    </citation>
    <scope>NUCLEOTIDE SEQUENCE [LARGE SCALE GENOMIC DNA]</scope>
</reference>
<dbReference type="AlphaFoldDB" id="A0A183UQS9"/>
<protein>
    <submittedName>
        <fullName evidence="1 3">Uncharacterized protein</fullName>
    </submittedName>
</protein>
<evidence type="ECO:0000313" key="1">
    <source>
        <dbReference type="EMBL" id="VDM42170.1"/>
    </source>
</evidence>
<dbReference type="EMBL" id="UYWY01020639">
    <property type="protein sequence ID" value="VDM42170.1"/>
    <property type="molecule type" value="Genomic_DNA"/>
</dbReference>
<accession>A0A183UQS9</accession>
<reference evidence="3" key="1">
    <citation type="submission" date="2016-06" db="UniProtKB">
        <authorList>
            <consortium name="WormBaseParasite"/>
        </authorList>
    </citation>
    <scope>IDENTIFICATION</scope>
</reference>
<dbReference type="Proteomes" id="UP000050794">
    <property type="component" value="Unassembled WGS sequence"/>
</dbReference>
<gene>
    <name evidence="1" type="ORF">TCNE_LOCUS10849</name>
</gene>
<dbReference type="WBParaSite" id="TCNE_0001084901-mRNA-1">
    <property type="protein sequence ID" value="TCNE_0001084901-mRNA-1"/>
    <property type="gene ID" value="TCNE_0001084901"/>
</dbReference>
<name>A0A183UQS9_TOXCA</name>
<evidence type="ECO:0000313" key="2">
    <source>
        <dbReference type="Proteomes" id="UP000050794"/>
    </source>
</evidence>
<sequence length="88" mass="9751">MAQPNAAGGGQQLKAKAQLVLSDECRLRISRVATLIGATKNVTEKPFRRRSCPLRSPCDSYTLEYNPYRPARRRPLSVIVSASAKLHN</sequence>
<evidence type="ECO:0000313" key="3">
    <source>
        <dbReference type="WBParaSite" id="TCNE_0001084901-mRNA-1"/>
    </source>
</evidence>